<evidence type="ECO:0000256" key="6">
    <source>
        <dbReference type="RuleBase" id="RU361187"/>
    </source>
</evidence>
<dbReference type="AlphaFoldDB" id="A0A917X2R2"/>
<dbReference type="Proteomes" id="UP000608890">
    <property type="component" value="Unassembled WGS sequence"/>
</dbReference>
<proteinExistence type="inferred from homology"/>
<reference evidence="8" key="1">
    <citation type="journal article" date="2014" name="Int. J. Syst. Evol. Microbiol.">
        <title>Complete genome sequence of Corynebacterium casei LMG S-19264T (=DSM 44701T), isolated from a smear-ripened cheese.</title>
        <authorList>
            <consortium name="US DOE Joint Genome Institute (JGI-PGF)"/>
            <person name="Walter F."/>
            <person name="Albersmeier A."/>
            <person name="Kalinowski J."/>
            <person name="Ruckert C."/>
        </authorList>
    </citation>
    <scope>NUCLEOTIDE SEQUENCE</scope>
    <source>
        <strain evidence="8">CGMCC 4.7312</strain>
    </source>
</reference>
<evidence type="ECO:0000256" key="7">
    <source>
        <dbReference type="SAM" id="MobiDB-lite"/>
    </source>
</evidence>
<dbReference type="PANTHER" id="PTHR42812">
    <property type="entry name" value="BETA-XYLOSIDASE"/>
    <property type="match status" value="1"/>
</dbReference>
<evidence type="ECO:0000256" key="2">
    <source>
        <dbReference type="ARBA" id="ARBA00022801"/>
    </source>
</evidence>
<dbReference type="InterPro" id="IPR023296">
    <property type="entry name" value="Glyco_hydro_beta-prop_sf"/>
</dbReference>
<evidence type="ECO:0000256" key="3">
    <source>
        <dbReference type="ARBA" id="ARBA00023295"/>
    </source>
</evidence>
<dbReference type="InterPro" id="IPR051795">
    <property type="entry name" value="Glycosyl_Hydrlase_43"/>
</dbReference>
<keyword evidence="2 6" id="KW-0378">Hydrolase</keyword>
<evidence type="ECO:0000313" key="9">
    <source>
        <dbReference type="Proteomes" id="UP000608890"/>
    </source>
</evidence>
<dbReference type="Pfam" id="PF04616">
    <property type="entry name" value="Glyco_hydro_43"/>
    <property type="match status" value="1"/>
</dbReference>
<feature type="active site" description="Proton acceptor" evidence="4">
    <location>
        <position position="80"/>
    </location>
</feature>
<dbReference type="InterPro" id="IPR006710">
    <property type="entry name" value="Glyco_hydro_43"/>
</dbReference>
<dbReference type="Gene3D" id="2.115.10.20">
    <property type="entry name" value="Glycosyl hydrolase domain, family 43"/>
    <property type="match status" value="1"/>
</dbReference>
<evidence type="ECO:0008006" key="10">
    <source>
        <dbReference type="Google" id="ProtNLM"/>
    </source>
</evidence>
<evidence type="ECO:0000256" key="1">
    <source>
        <dbReference type="ARBA" id="ARBA00009865"/>
    </source>
</evidence>
<feature type="region of interest" description="Disordered" evidence="7">
    <location>
        <begin position="349"/>
        <end position="384"/>
    </location>
</feature>
<dbReference type="SUPFAM" id="SSF75005">
    <property type="entry name" value="Arabinanase/levansucrase/invertase"/>
    <property type="match status" value="1"/>
</dbReference>
<feature type="active site" description="Proton donor" evidence="4">
    <location>
        <position position="251"/>
    </location>
</feature>
<dbReference type="EMBL" id="BMNB01000029">
    <property type="protein sequence ID" value="GGM58241.1"/>
    <property type="molecule type" value="Genomic_DNA"/>
</dbReference>
<protein>
    <recommendedName>
        <fullName evidence="10">Glycoside hydrolase family 43</fullName>
    </recommendedName>
</protein>
<dbReference type="PANTHER" id="PTHR42812:SF5">
    <property type="entry name" value="ENDO-ARABINASE"/>
    <property type="match status" value="1"/>
</dbReference>
<dbReference type="GO" id="GO:0004553">
    <property type="term" value="F:hydrolase activity, hydrolyzing O-glycosyl compounds"/>
    <property type="evidence" value="ECO:0007669"/>
    <property type="project" value="InterPro"/>
</dbReference>
<evidence type="ECO:0000313" key="8">
    <source>
        <dbReference type="EMBL" id="GGM58241.1"/>
    </source>
</evidence>
<name>A0A917X2R2_9ACTN</name>
<keyword evidence="9" id="KW-1185">Reference proteome</keyword>
<reference evidence="8" key="2">
    <citation type="submission" date="2020-09" db="EMBL/GenBank/DDBJ databases">
        <authorList>
            <person name="Sun Q."/>
            <person name="Zhou Y."/>
        </authorList>
    </citation>
    <scope>NUCLEOTIDE SEQUENCE</scope>
    <source>
        <strain evidence="8">CGMCC 4.7312</strain>
    </source>
</reference>
<evidence type="ECO:0000256" key="4">
    <source>
        <dbReference type="PIRSR" id="PIRSR606710-1"/>
    </source>
</evidence>
<comment type="caution">
    <text evidence="8">The sequence shown here is derived from an EMBL/GenBank/DDBJ whole genome shotgun (WGS) entry which is preliminary data.</text>
</comment>
<sequence length="384" mass="40772">MFGRPGCPWGLLPSGTGLDKALLVDVTARHSRYRRVAMIGTLVVVIAAMLGSGLRWYDPAVGSVDPQNFVNPVHAADSPDPQAIRVGSTWYLVHTNSGGSNVPVLTSPDLVTWAPAGDALPTLPTWADPGRTWAPEIIDSASGYLLFYSAADRASGTQCVGRAVADAPAGPYRDHSTAPLVCSPDQGGAIDASPFRDSDGSLWLVWKNDGNAIGADTWLWSQRLTDDGLHLVGEPTRLFKQTSAWEGAVVEAPFFWRHDGRLFLFYSGNDYASKAYAEGYATCDTPAGPCQKAPENPILRSDSAAAGPGHATMVEDDGRTWLLYHAWQPGAVGTNSPGRQLWLDEVTWEGGRPHVHGPTGTAQPRPLPPVDGDAALTAGATAPS</sequence>
<feature type="compositionally biased region" description="Low complexity" evidence="7">
    <location>
        <begin position="371"/>
        <end position="384"/>
    </location>
</feature>
<keyword evidence="3 6" id="KW-0326">Glycosidase</keyword>
<comment type="similarity">
    <text evidence="1 6">Belongs to the glycosyl hydrolase 43 family.</text>
</comment>
<organism evidence="8 9">
    <name type="scientific">Micromonospora sonchi</name>
    <dbReference type="NCBI Taxonomy" id="1763543"/>
    <lineage>
        <taxon>Bacteria</taxon>
        <taxon>Bacillati</taxon>
        <taxon>Actinomycetota</taxon>
        <taxon>Actinomycetes</taxon>
        <taxon>Micromonosporales</taxon>
        <taxon>Micromonosporaceae</taxon>
        <taxon>Micromonospora</taxon>
    </lineage>
</organism>
<feature type="site" description="Important for catalytic activity, responsible for pKa modulation of the active site Glu and correct orientation of both the proton donor and substrate" evidence="5">
    <location>
        <position position="191"/>
    </location>
</feature>
<dbReference type="CDD" id="cd08999">
    <property type="entry name" value="GH43_ABN-like"/>
    <property type="match status" value="1"/>
</dbReference>
<evidence type="ECO:0000256" key="5">
    <source>
        <dbReference type="PIRSR" id="PIRSR606710-2"/>
    </source>
</evidence>
<accession>A0A917X2R2</accession>
<gene>
    <name evidence="8" type="ORF">GCM10011608_48990</name>
</gene>
<dbReference type="GO" id="GO:0005975">
    <property type="term" value="P:carbohydrate metabolic process"/>
    <property type="evidence" value="ECO:0007669"/>
    <property type="project" value="InterPro"/>
</dbReference>